<organism evidence="1 2">
    <name type="scientific">Bauhinia variegata</name>
    <name type="common">Purple orchid tree</name>
    <name type="synonym">Phanera variegata</name>
    <dbReference type="NCBI Taxonomy" id="167791"/>
    <lineage>
        <taxon>Eukaryota</taxon>
        <taxon>Viridiplantae</taxon>
        <taxon>Streptophyta</taxon>
        <taxon>Embryophyta</taxon>
        <taxon>Tracheophyta</taxon>
        <taxon>Spermatophyta</taxon>
        <taxon>Magnoliopsida</taxon>
        <taxon>eudicotyledons</taxon>
        <taxon>Gunneridae</taxon>
        <taxon>Pentapetalae</taxon>
        <taxon>rosids</taxon>
        <taxon>fabids</taxon>
        <taxon>Fabales</taxon>
        <taxon>Fabaceae</taxon>
        <taxon>Cercidoideae</taxon>
        <taxon>Cercideae</taxon>
        <taxon>Bauhiniinae</taxon>
        <taxon>Bauhinia</taxon>
    </lineage>
</organism>
<name>A0ACB9P4D8_BAUVA</name>
<evidence type="ECO:0000313" key="1">
    <source>
        <dbReference type="EMBL" id="KAI4343707.1"/>
    </source>
</evidence>
<dbReference type="EMBL" id="CM039430">
    <property type="protein sequence ID" value="KAI4343707.1"/>
    <property type="molecule type" value="Genomic_DNA"/>
</dbReference>
<proteinExistence type="predicted"/>
<accession>A0ACB9P4D8</accession>
<comment type="caution">
    <text evidence="1">The sequence shown here is derived from an EMBL/GenBank/DDBJ whole genome shotgun (WGS) entry which is preliminary data.</text>
</comment>
<keyword evidence="2" id="KW-1185">Reference proteome</keyword>
<gene>
    <name evidence="1" type="ORF">L6164_011024</name>
</gene>
<evidence type="ECO:0000313" key="2">
    <source>
        <dbReference type="Proteomes" id="UP000828941"/>
    </source>
</evidence>
<sequence>MYPHPRNFPFVSYVISRLPSIGDRTRTPTAGSGSEFQEIDLEQPRDSPSRPPSDPSSSSPSSPSGLNHPEIVGRMPRLTDPKLLDAMTRAISDVTQTRSVLKLIGDRPDHEIVDNAKAQLADLEAQLSRQLEEIVLTPRPDDIDDEQWRAHLSTKEKEIRNLVEKDKRIYKSVIQLDEMHESYEKLLHDAEKRLVKIYESAKGAVENEEDDKLVEEEVNEEVVGILQEANGKGMERVYLSGRNLRLLPEVFGRIPGLVVLDVSSNRLKVIPDSVAALENLEELNLSSNVLEALPDSIGLLHKLRFLNVSGNKLSALPDSICQCRSLVELDASFNSLSYLPTNIGNELVHLEKLSIQLNKLRSLPSSVCEMKSLRYLDAHFNELHGLPTAIGKLINLQVLNLSSNFSDLHELPETLSDLTNLKELDLSNNQIHALPDTFGRLDNLTKLNLEQNPLELPPIEIVKKGAEAVKSYMAKRRIDILAEEDRNNTHEMQGQAENGWITRSTSWLKNSVTVSPRDPYLEQQL</sequence>
<reference evidence="1 2" key="1">
    <citation type="journal article" date="2022" name="DNA Res.">
        <title>Chromosomal-level genome assembly of the orchid tree Bauhinia variegata (Leguminosae; Cercidoideae) supports the allotetraploid origin hypothesis of Bauhinia.</title>
        <authorList>
            <person name="Zhong Y."/>
            <person name="Chen Y."/>
            <person name="Zheng D."/>
            <person name="Pang J."/>
            <person name="Liu Y."/>
            <person name="Luo S."/>
            <person name="Meng S."/>
            <person name="Qian L."/>
            <person name="Wei D."/>
            <person name="Dai S."/>
            <person name="Zhou R."/>
        </authorList>
    </citation>
    <scope>NUCLEOTIDE SEQUENCE [LARGE SCALE GENOMIC DNA]</scope>
    <source>
        <strain evidence="1">BV-YZ2020</strain>
    </source>
</reference>
<dbReference type="Proteomes" id="UP000828941">
    <property type="component" value="Chromosome 5"/>
</dbReference>
<protein>
    <submittedName>
        <fullName evidence="1">Uncharacterized protein</fullName>
    </submittedName>
</protein>